<sequence>MILGWRCMIFLISWYVIHGHKIAVARARNQSIAIKAAPEKYLGILNSMCRVVQHAETHYYVILEGLYSDSDIVLIAYKYPNITRVKYNMEIVSQLHGIEAGMLQNRARRAELLEVYGTAKGYLMWTISSTYFCDNALTTITNIATLADKIMHWVSQYRPASTSSSYACANYCFYHKPNEITIEFCIYVYTRSGNDCNMQYTKDTYDMAKKLLTYSVSYDTIGGCATLFNTGSSVVYVKWRRDGSSYSNSTIWCQHAAGWGGPAPVQYISSLSS</sequence>
<protein>
    <submittedName>
        <fullName evidence="1">Uncharacterized protein</fullName>
    </submittedName>
</protein>
<organism evidence="1 2">
    <name type="scientific">Lipomyces orientalis</name>
    <dbReference type="NCBI Taxonomy" id="1233043"/>
    <lineage>
        <taxon>Eukaryota</taxon>
        <taxon>Fungi</taxon>
        <taxon>Dikarya</taxon>
        <taxon>Ascomycota</taxon>
        <taxon>Saccharomycotina</taxon>
        <taxon>Lipomycetes</taxon>
        <taxon>Lipomycetales</taxon>
        <taxon>Lipomycetaceae</taxon>
        <taxon>Lipomyces</taxon>
    </lineage>
</organism>
<proteinExistence type="predicted"/>
<evidence type="ECO:0000313" key="2">
    <source>
        <dbReference type="Proteomes" id="UP001489719"/>
    </source>
</evidence>
<gene>
    <name evidence="1" type="ORF">V1517DRAFT_76317</name>
</gene>
<dbReference type="Proteomes" id="UP001489719">
    <property type="component" value="Unassembled WGS sequence"/>
</dbReference>
<name>A0ACC3TCW8_9ASCO</name>
<dbReference type="EMBL" id="MU970240">
    <property type="protein sequence ID" value="KAK9319033.1"/>
    <property type="molecule type" value="Genomic_DNA"/>
</dbReference>
<reference evidence="2" key="1">
    <citation type="journal article" date="2024" name="Front. Bioeng. Biotechnol.">
        <title>Genome-scale model development and genomic sequencing of the oleaginous clade Lipomyces.</title>
        <authorList>
            <person name="Czajka J.J."/>
            <person name="Han Y."/>
            <person name="Kim J."/>
            <person name="Mondo S.J."/>
            <person name="Hofstad B.A."/>
            <person name="Robles A."/>
            <person name="Haridas S."/>
            <person name="Riley R."/>
            <person name="LaButti K."/>
            <person name="Pangilinan J."/>
            <person name="Andreopoulos W."/>
            <person name="Lipzen A."/>
            <person name="Yan J."/>
            <person name="Wang M."/>
            <person name="Ng V."/>
            <person name="Grigoriev I.V."/>
            <person name="Spatafora J.W."/>
            <person name="Magnuson J.K."/>
            <person name="Baker S.E."/>
            <person name="Pomraning K.R."/>
        </authorList>
    </citation>
    <scope>NUCLEOTIDE SEQUENCE [LARGE SCALE GENOMIC DNA]</scope>
    <source>
        <strain evidence="2">CBS 10300</strain>
    </source>
</reference>
<keyword evidence="2" id="KW-1185">Reference proteome</keyword>
<evidence type="ECO:0000313" key="1">
    <source>
        <dbReference type="EMBL" id="KAK9319033.1"/>
    </source>
</evidence>
<accession>A0ACC3TCW8</accession>
<comment type="caution">
    <text evidence="1">The sequence shown here is derived from an EMBL/GenBank/DDBJ whole genome shotgun (WGS) entry which is preliminary data.</text>
</comment>